<proteinExistence type="predicted"/>
<accession>A0A248U9L3</accession>
<organism evidence="1 2">
    <name type="scientific">Ochrobactrum quorumnocens</name>
    <dbReference type="NCBI Taxonomy" id="271865"/>
    <lineage>
        <taxon>Bacteria</taxon>
        <taxon>Pseudomonadati</taxon>
        <taxon>Pseudomonadota</taxon>
        <taxon>Alphaproteobacteria</taxon>
        <taxon>Hyphomicrobiales</taxon>
        <taxon>Brucellaceae</taxon>
        <taxon>Brucella/Ochrobactrum group</taxon>
        <taxon>Ochrobactrum</taxon>
    </lineage>
</organism>
<dbReference type="Proteomes" id="UP000215256">
    <property type="component" value="Chromosome 2"/>
</dbReference>
<protein>
    <submittedName>
        <fullName evidence="1">Uncharacterized protein</fullName>
    </submittedName>
</protein>
<gene>
    <name evidence="1" type="ORF">CES85_4205</name>
</gene>
<name>A0A248U9L3_9HYPH</name>
<dbReference type="EMBL" id="CP022603">
    <property type="protein sequence ID" value="ASV83425.1"/>
    <property type="molecule type" value="Genomic_DNA"/>
</dbReference>
<evidence type="ECO:0000313" key="2">
    <source>
        <dbReference type="Proteomes" id="UP000215256"/>
    </source>
</evidence>
<sequence length="37" mass="3979">MAAQITPNIHHVRRLLAGDGLVSIVETGASFIKLIVH</sequence>
<dbReference type="AlphaFoldDB" id="A0A248U9L3"/>
<reference evidence="1 2" key="1">
    <citation type="submission" date="2017-07" db="EMBL/GenBank/DDBJ databases">
        <title>Phylogenetic study on the rhizospheric bacterium Ochrobactrum sp. A44.</title>
        <authorList>
            <person name="Krzyzanowska D.M."/>
            <person name="Ossowicki A."/>
            <person name="Rajewska M."/>
            <person name="Maciag T."/>
            <person name="Kaczynski Z."/>
            <person name="Czerwicka M."/>
            <person name="Jafra S."/>
        </authorList>
    </citation>
    <scope>NUCLEOTIDE SEQUENCE [LARGE SCALE GENOMIC DNA]</scope>
    <source>
        <strain evidence="1 2">A44</strain>
    </source>
</reference>
<evidence type="ECO:0000313" key="1">
    <source>
        <dbReference type="EMBL" id="ASV83425.1"/>
    </source>
</evidence>
<dbReference type="KEGG" id="och:CES85_4205"/>